<feature type="domain" description="Fe2OG dioxygenase" evidence="6">
    <location>
        <begin position="220"/>
        <end position="322"/>
    </location>
</feature>
<name>A0ABR3PKZ7_9PEZI</name>
<dbReference type="PANTHER" id="PTHR10209">
    <property type="entry name" value="OXIDOREDUCTASE, 2OG-FE II OXYGENASE FAMILY PROTEIN"/>
    <property type="match status" value="1"/>
</dbReference>
<evidence type="ECO:0000313" key="7">
    <source>
        <dbReference type="EMBL" id="KAL1306807.1"/>
    </source>
</evidence>
<dbReference type="InterPro" id="IPR044861">
    <property type="entry name" value="IPNS-like_FE2OG_OXY"/>
</dbReference>
<evidence type="ECO:0000256" key="2">
    <source>
        <dbReference type="ARBA" id="ARBA00022723"/>
    </source>
</evidence>
<accession>A0ABR3PKZ7</accession>
<evidence type="ECO:0000259" key="6">
    <source>
        <dbReference type="PROSITE" id="PS51471"/>
    </source>
</evidence>
<keyword evidence="8" id="KW-1185">Reference proteome</keyword>
<keyword evidence="2 5" id="KW-0479">Metal-binding</keyword>
<evidence type="ECO:0000313" key="8">
    <source>
        <dbReference type="Proteomes" id="UP001562354"/>
    </source>
</evidence>
<dbReference type="InterPro" id="IPR027443">
    <property type="entry name" value="IPNS-like_sf"/>
</dbReference>
<dbReference type="InterPro" id="IPR005123">
    <property type="entry name" value="Oxoglu/Fe-dep_dioxygenase_dom"/>
</dbReference>
<dbReference type="Pfam" id="PF03171">
    <property type="entry name" value="2OG-FeII_Oxy"/>
    <property type="match status" value="1"/>
</dbReference>
<dbReference type="RefSeq" id="XP_069203079.1">
    <property type="nucleotide sequence ID" value="XM_069345250.1"/>
</dbReference>
<organism evidence="7 8">
    <name type="scientific">Neodothiora populina</name>
    <dbReference type="NCBI Taxonomy" id="2781224"/>
    <lineage>
        <taxon>Eukaryota</taxon>
        <taxon>Fungi</taxon>
        <taxon>Dikarya</taxon>
        <taxon>Ascomycota</taxon>
        <taxon>Pezizomycotina</taxon>
        <taxon>Dothideomycetes</taxon>
        <taxon>Dothideomycetidae</taxon>
        <taxon>Dothideales</taxon>
        <taxon>Dothioraceae</taxon>
        <taxon>Neodothiora</taxon>
    </lineage>
</organism>
<dbReference type="EMBL" id="JBFMKM010000004">
    <property type="protein sequence ID" value="KAL1306807.1"/>
    <property type="molecule type" value="Genomic_DNA"/>
</dbReference>
<evidence type="ECO:0000256" key="4">
    <source>
        <dbReference type="ARBA" id="ARBA00023004"/>
    </source>
</evidence>
<sequence>MAPGALLPDQGTETEAEYITFHAAKGKSTRPVLKGTQAKKTFESIPQVDFSKMYSANLSDRQALAQEVGAAFKESGFLYACNHGISEELQRKTFDVIKQFFELPKSEKMKIHINKSPAIKGYENLLETKLDDSTRGDLKEALNFGEDPTEPEQTCPPDFDLSYYPENGTLPLNQWPDNPPNFRSVYYQYHAALMTFSKQLLHIIALSLDLPEDHFDHMARFPMAGLRPLHYPPQEASTDIGLGAHADYSWFTLVNQLTPTPALEVLNHNGQWVSAPPIKNTLVVNVGDFLERATNDVFVSTVHRVVNKTGQERYSLPFFFTPSHDVMIETVPTCWGEGRKKVYEDVNAGAWQRERLFRARYKHPASIAARARGDI</sequence>
<dbReference type="Proteomes" id="UP001562354">
    <property type="component" value="Unassembled WGS sequence"/>
</dbReference>
<dbReference type="InterPro" id="IPR026992">
    <property type="entry name" value="DIOX_N"/>
</dbReference>
<keyword evidence="3 5" id="KW-0560">Oxidoreductase</keyword>
<evidence type="ECO:0000256" key="5">
    <source>
        <dbReference type="RuleBase" id="RU003682"/>
    </source>
</evidence>
<dbReference type="PROSITE" id="PS51471">
    <property type="entry name" value="FE2OG_OXY"/>
    <property type="match status" value="1"/>
</dbReference>
<dbReference type="SUPFAM" id="SSF51197">
    <property type="entry name" value="Clavaminate synthase-like"/>
    <property type="match status" value="1"/>
</dbReference>
<protein>
    <recommendedName>
        <fullName evidence="6">Fe2OG dioxygenase domain-containing protein</fullName>
    </recommendedName>
</protein>
<proteinExistence type="inferred from homology"/>
<evidence type="ECO:0000256" key="1">
    <source>
        <dbReference type="ARBA" id="ARBA00008056"/>
    </source>
</evidence>
<dbReference type="PANTHER" id="PTHR10209:SF804">
    <property type="entry name" value="FE2OG DIOXYGENASE DOMAIN-CONTAINING PROTEIN"/>
    <property type="match status" value="1"/>
</dbReference>
<gene>
    <name evidence="7" type="ORF">AAFC00_005464</name>
</gene>
<dbReference type="GeneID" id="95979163"/>
<dbReference type="Gene3D" id="2.60.120.330">
    <property type="entry name" value="B-lactam Antibiotic, Isopenicillin N Synthase, Chain"/>
    <property type="match status" value="1"/>
</dbReference>
<comment type="caution">
    <text evidence="7">The sequence shown here is derived from an EMBL/GenBank/DDBJ whole genome shotgun (WGS) entry which is preliminary data.</text>
</comment>
<comment type="similarity">
    <text evidence="1 5">Belongs to the iron/ascorbate-dependent oxidoreductase family.</text>
</comment>
<dbReference type="PRINTS" id="PR00682">
    <property type="entry name" value="IPNSYNTHASE"/>
</dbReference>
<reference evidence="7 8" key="1">
    <citation type="submission" date="2024-07" db="EMBL/GenBank/DDBJ databases">
        <title>Draft sequence of the Neodothiora populina.</title>
        <authorList>
            <person name="Drown D.D."/>
            <person name="Schuette U.S."/>
            <person name="Buechlein A.B."/>
            <person name="Rusch D.R."/>
            <person name="Winton L.W."/>
            <person name="Adams G.A."/>
        </authorList>
    </citation>
    <scope>NUCLEOTIDE SEQUENCE [LARGE SCALE GENOMIC DNA]</scope>
    <source>
        <strain evidence="7 8">CPC 39397</strain>
    </source>
</reference>
<evidence type="ECO:0000256" key="3">
    <source>
        <dbReference type="ARBA" id="ARBA00023002"/>
    </source>
</evidence>
<keyword evidence="4 5" id="KW-0408">Iron</keyword>
<dbReference type="Pfam" id="PF14226">
    <property type="entry name" value="DIOX_N"/>
    <property type="match status" value="1"/>
</dbReference>